<dbReference type="Proteomes" id="UP000275024">
    <property type="component" value="Unassembled WGS sequence"/>
</dbReference>
<name>A0A3A9VX47_9ACTN</name>
<organism evidence="1 4">
    <name type="scientific">Streptomyces radicis</name>
    <dbReference type="NCBI Taxonomy" id="1750517"/>
    <lineage>
        <taxon>Bacteria</taxon>
        <taxon>Bacillati</taxon>
        <taxon>Actinomycetota</taxon>
        <taxon>Actinomycetes</taxon>
        <taxon>Kitasatosporales</taxon>
        <taxon>Streptomycetaceae</taxon>
        <taxon>Streptomyces</taxon>
    </lineage>
</organism>
<evidence type="ECO:0008006" key="5">
    <source>
        <dbReference type="Google" id="ProtNLM"/>
    </source>
</evidence>
<gene>
    <name evidence="2" type="ORF">D7318_24605</name>
    <name evidence="1" type="ORF">D7319_25240</name>
</gene>
<dbReference type="EMBL" id="RBDY01000025">
    <property type="protein sequence ID" value="RKN16836.1"/>
    <property type="molecule type" value="Genomic_DNA"/>
</dbReference>
<dbReference type="SUPFAM" id="SSF52540">
    <property type="entry name" value="P-loop containing nucleoside triphosphate hydrolases"/>
    <property type="match status" value="1"/>
</dbReference>
<accession>A0A3A9VX47</accession>
<dbReference type="OrthoDB" id="1649389at2"/>
<protein>
    <recommendedName>
        <fullName evidence="5">ATP-binding protein</fullName>
    </recommendedName>
</protein>
<comment type="caution">
    <text evidence="1">The sequence shown here is derived from an EMBL/GenBank/DDBJ whole genome shotgun (WGS) entry which is preliminary data.</text>
</comment>
<proteinExistence type="predicted"/>
<dbReference type="RefSeq" id="WP_120699389.1">
    <property type="nucleotide sequence ID" value="NZ_RBDX01000027.1"/>
</dbReference>
<dbReference type="Pfam" id="PF13671">
    <property type="entry name" value="AAA_33"/>
    <property type="match status" value="1"/>
</dbReference>
<keyword evidence="3" id="KW-1185">Reference proteome</keyword>
<dbReference type="Proteomes" id="UP000268652">
    <property type="component" value="Unassembled WGS sequence"/>
</dbReference>
<evidence type="ECO:0000313" key="2">
    <source>
        <dbReference type="EMBL" id="RKN16836.1"/>
    </source>
</evidence>
<evidence type="ECO:0000313" key="3">
    <source>
        <dbReference type="Proteomes" id="UP000268652"/>
    </source>
</evidence>
<reference evidence="3 4" key="1">
    <citation type="submission" date="2018-09" db="EMBL/GenBank/DDBJ databases">
        <title>Streptomyces sp. nov. DS1-2, an endophytic actinomycete isolated from roots of Dendrobium scabrilingue.</title>
        <authorList>
            <person name="Kuncharoen N."/>
            <person name="Kudo T."/>
            <person name="Ohkuma M."/>
            <person name="Yuki M."/>
            <person name="Tanasupawat S."/>
        </authorList>
    </citation>
    <scope>NUCLEOTIDE SEQUENCE [LARGE SCALE GENOMIC DNA]</scope>
    <source>
        <strain evidence="1 4">AZ1-7</strain>
        <strain evidence="2 3">DS1-2</strain>
    </source>
</reference>
<sequence length="180" mass="18747">MATSGEVIVVTGPPGAGKSTVARLLAEDGPGPGVHLHTDDFWAFIRRGAVPPYLPEARRQNETVIGVLARAAAGYAAGGYRVIVDGVVGPWFVDPFRAAGREAGVGLHYAVLRPDEETVIARGTARAGHPLTDPGPIRLMHAQFADLGRYERHAIDTTGQAPGESADVVRGAVAGGGLRL</sequence>
<dbReference type="InterPro" id="IPR027417">
    <property type="entry name" value="P-loop_NTPase"/>
</dbReference>
<dbReference type="AlphaFoldDB" id="A0A3A9VX47"/>
<evidence type="ECO:0000313" key="4">
    <source>
        <dbReference type="Proteomes" id="UP000275024"/>
    </source>
</evidence>
<dbReference type="Gene3D" id="3.40.50.300">
    <property type="entry name" value="P-loop containing nucleotide triphosphate hydrolases"/>
    <property type="match status" value="1"/>
</dbReference>
<evidence type="ECO:0000313" key="1">
    <source>
        <dbReference type="EMBL" id="RKN05329.1"/>
    </source>
</evidence>
<dbReference type="EMBL" id="RBDX01000027">
    <property type="protein sequence ID" value="RKN05329.1"/>
    <property type="molecule type" value="Genomic_DNA"/>
</dbReference>